<dbReference type="PRINTS" id="PR00411">
    <property type="entry name" value="PNDRDTASEI"/>
</dbReference>
<dbReference type="PANTHER" id="PTHR11552:SF147">
    <property type="entry name" value="CHOLINE DEHYDROGENASE, MITOCHONDRIAL"/>
    <property type="match status" value="1"/>
</dbReference>
<dbReference type="GO" id="GO:0050660">
    <property type="term" value="F:flavin adenine dinucleotide binding"/>
    <property type="evidence" value="ECO:0007669"/>
    <property type="project" value="InterPro"/>
</dbReference>
<dbReference type="PROSITE" id="PS00624">
    <property type="entry name" value="GMC_OXRED_2"/>
    <property type="match status" value="1"/>
</dbReference>
<proteinExistence type="inferred from homology"/>
<sequence>MTMRNFDYIVVGAGSAGCALAGRLAEDGRTSVLLLEAGPKDRNIWIHIPIGYGKTMFDPKNNWQFYSEPEPHLNGRKIYQPRGRTLGGSSSINGLVYIRGQAEDFDAWAALGNTGWGWSDILPYFKRSERNERGASEYHGGDGPLSVSNIRGKNELVEAFINGAGELGIPRTDDFNGAHQEGVGYFQLTTRNGLRCSAAKAYLPAARARGNLVVETDAHATGVIFEGKRAVGVRYVRGGQALEARANCEVVLSAGAFQSPQLLQLSGIGDTDHLRALGIQPVHDAPQVGKNLQDHLQSRLIYKCTKPITTNDELRTLWGTAKIGMRWIFRKEGPVAAGIQLGGMFARAVPQARTPDVQFHFGTISADMTAGKPHDFSGFTVSMCNLRPTSRGEVNARSRDARDAPAALFNYLSTKEDEDMMLAGFRLARGVAASRSMSPYIAEEYRPGPGVASDEETLAFVREYATTIFHPVGTCRMGDDATSVVDPRLKVRGVTCLRVVDASIMPLLLSGNTNAGAMVIGEKAADMMKEDRRKTP</sequence>
<accession>A0A515DDH3</accession>
<dbReference type="RefSeq" id="WP_142819924.1">
    <property type="nucleotide sequence ID" value="NZ_CP035503.1"/>
</dbReference>
<dbReference type="SUPFAM" id="SSF54373">
    <property type="entry name" value="FAD-linked reductases, C-terminal domain"/>
    <property type="match status" value="1"/>
</dbReference>
<evidence type="ECO:0000259" key="7">
    <source>
        <dbReference type="PROSITE" id="PS00623"/>
    </source>
</evidence>
<dbReference type="NCBIfam" id="NF002550">
    <property type="entry name" value="PRK02106.1"/>
    <property type="match status" value="1"/>
</dbReference>
<evidence type="ECO:0000256" key="3">
    <source>
        <dbReference type="ARBA" id="ARBA00022630"/>
    </source>
</evidence>
<dbReference type="EMBL" id="CP035503">
    <property type="protein sequence ID" value="QDL38478.1"/>
    <property type="molecule type" value="Genomic_DNA"/>
</dbReference>
<dbReference type="PROSITE" id="PS51257">
    <property type="entry name" value="PROKAR_LIPOPROTEIN"/>
    <property type="match status" value="1"/>
</dbReference>
<dbReference type="Pfam" id="PF05199">
    <property type="entry name" value="GMC_oxred_C"/>
    <property type="match status" value="1"/>
</dbReference>
<keyword evidence="10" id="KW-1185">Reference proteome</keyword>
<dbReference type="Gene3D" id="3.50.50.60">
    <property type="entry name" value="FAD/NAD(P)-binding domain"/>
    <property type="match status" value="1"/>
</dbReference>
<evidence type="ECO:0000256" key="1">
    <source>
        <dbReference type="ARBA" id="ARBA00001974"/>
    </source>
</evidence>
<keyword evidence="9" id="KW-0560">Oxidoreductase</keyword>
<evidence type="ECO:0000313" key="10">
    <source>
        <dbReference type="Proteomes" id="UP000316798"/>
    </source>
</evidence>
<protein>
    <submittedName>
        <fullName evidence="9">Choline dehydrogenase</fullName>
        <ecNumber evidence="9">1.1.99.1</ecNumber>
    </submittedName>
</protein>
<keyword evidence="3 6" id="KW-0285">Flavoprotein</keyword>
<evidence type="ECO:0000259" key="8">
    <source>
        <dbReference type="PROSITE" id="PS00624"/>
    </source>
</evidence>
<evidence type="ECO:0000313" key="9">
    <source>
        <dbReference type="EMBL" id="QDL38478.1"/>
    </source>
</evidence>
<dbReference type="EC" id="1.1.99.1" evidence="9"/>
<comment type="similarity">
    <text evidence="2 6">Belongs to the GMC oxidoreductase family.</text>
</comment>
<dbReference type="PROSITE" id="PS00623">
    <property type="entry name" value="GMC_OXRED_1"/>
    <property type="match status" value="1"/>
</dbReference>
<dbReference type="Pfam" id="PF00732">
    <property type="entry name" value="GMC_oxred_N"/>
    <property type="match status" value="1"/>
</dbReference>
<evidence type="ECO:0000256" key="5">
    <source>
        <dbReference type="PIRSR" id="PIRSR000137-2"/>
    </source>
</evidence>
<dbReference type="GO" id="GO:0008812">
    <property type="term" value="F:choline dehydrogenase activity"/>
    <property type="evidence" value="ECO:0007669"/>
    <property type="project" value="UniProtKB-EC"/>
</dbReference>
<keyword evidence="4 5" id="KW-0274">FAD</keyword>
<dbReference type="OrthoDB" id="9785276at2"/>
<dbReference type="InterPro" id="IPR012132">
    <property type="entry name" value="GMC_OxRdtase"/>
</dbReference>
<organism evidence="9 10">
    <name type="scientific">Rhodoferax sediminis</name>
    <dbReference type="NCBI Taxonomy" id="2509614"/>
    <lineage>
        <taxon>Bacteria</taxon>
        <taxon>Pseudomonadati</taxon>
        <taxon>Pseudomonadota</taxon>
        <taxon>Betaproteobacteria</taxon>
        <taxon>Burkholderiales</taxon>
        <taxon>Comamonadaceae</taxon>
        <taxon>Rhodoferax</taxon>
    </lineage>
</organism>
<name>A0A515DDH3_9BURK</name>
<dbReference type="Gene3D" id="3.30.560.10">
    <property type="entry name" value="Glucose Oxidase, domain 3"/>
    <property type="match status" value="1"/>
</dbReference>
<feature type="domain" description="Glucose-methanol-choline oxidoreductase N-terminal" evidence="7">
    <location>
        <begin position="83"/>
        <end position="106"/>
    </location>
</feature>
<dbReference type="InterPro" id="IPR000172">
    <property type="entry name" value="GMC_OxRdtase_N"/>
</dbReference>
<dbReference type="AlphaFoldDB" id="A0A515DDH3"/>
<dbReference type="SUPFAM" id="SSF51905">
    <property type="entry name" value="FAD/NAD(P)-binding domain"/>
    <property type="match status" value="1"/>
</dbReference>
<comment type="cofactor">
    <cofactor evidence="1 5">
        <name>FAD</name>
        <dbReference type="ChEBI" id="CHEBI:57692"/>
    </cofactor>
</comment>
<dbReference type="PANTHER" id="PTHR11552">
    <property type="entry name" value="GLUCOSE-METHANOL-CHOLINE GMC OXIDOREDUCTASE"/>
    <property type="match status" value="1"/>
</dbReference>
<evidence type="ECO:0000256" key="2">
    <source>
        <dbReference type="ARBA" id="ARBA00010790"/>
    </source>
</evidence>
<dbReference type="PIRSF" id="PIRSF000137">
    <property type="entry name" value="Alcohol_oxidase"/>
    <property type="match status" value="1"/>
</dbReference>
<feature type="domain" description="Glucose-methanol-choline oxidoreductase N-terminal" evidence="8">
    <location>
        <begin position="255"/>
        <end position="269"/>
    </location>
</feature>
<feature type="binding site" evidence="5">
    <location>
        <begin position="93"/>
        <end position="96"/>
    </location>
    <ligand>
        <name>FAD</name>
        <dbReference type="ChEBI" id="CHEBI:57692"/>
    </ligand>
</feature>
<dbReference type="KEGG" id="rhf:EUB48_15140"/>
<dbReference type="InterPro" id="IPR007867">
    <property type="entry name" value="GMC_OxRtase_C"/>
</dbReference>
<dbReference type="InterPro" id="IPR036188">
    <property type="entry name" value="FAD/NAD-bd_sf"/>
</dbReference>
<gene>
    <name evidence="9" type="ORF">EUB48_15140</name>
</gene>
<evidence type="ECO:0000256" key="4">
    <source>
        <dbReference type="ARBA" id="ARBA00022827"/>
    </source>
</evidence>
<evidence type="ECO:0000256" key="6">
    <source>
        <dbReference type="RuleBase" id="RU003968"/>
    </source>
</evidence>
<reference evidence="9 10" key="1">
    <citation type="submission" date="2019-01" db="EMBL/GenBank/DDBJ databases">
        <title>Genomic insights into a novel species Rhodoferax sp.</title>
        <authorList>
            <person name="Jin L."/>
        </authorList>
    </citation>
    <scope>NUCLEOTIDE SEQUENCE [LARGE SCALE GENOMIC DNA]</scope>
    <source>
        <strain evidence="9 10">CHu59-6-5</strain>
    </source>
</reference>
<dbReference type="Proteomes" id="UP000316798">
    <property type="component" value="Chromosome"/>
</dbReference>